<dbReference type="AlphaFoldDB" id="A0A5C1AG86"/>
<dbReference type="InterPro" id="IPR008964">
    <property type="entry name" value="Invasin/intimin_cell_adhesion"/>
</dbReference>
<feature type="signal peptide" evidence="1">
    <location>
        <begin position="1"/>
        <end position="18"/>
    </location>
</feature>
<evidence type="ECO:0000256" key="1">
    <source>
        <dbReference type="SAM" id="SignalP"/>
    </source>
</evidence>
<dbReference type="EMBL" id="CP042425">
    <property type="protein sequence ID" value="QEL15988.1"/>
    <property type="molecule type" value="Genomic_DNA"/>
</dbReference>
<accession>A0A5C1AG86</accession>
<gene>
    <name evidence="3" type="ORF">PX52LOC_02925</name>
</gene>
<reference evidence="4" key="1">
    <citation type="submission" date="2019-08" db="EMBL/GenBank/DDBJ databases">
        <title>Limnoglobus roseus gen. nov., sp. nov., a novel freshwater planctomycete with a giant genome from the family Gemmataceae.</title>
        <authorList>
            <person name="Kulichevskaya I.S."/>
            <person name="Naumoff D.G."/>
            <person name="Miroshnikov K."/>
            <person name="Ivanova A."/>
            <person name="Philippov D.A."/>
            <person name="Hakobyan A."/>
            <person name="Rijpstra I.C."/>
            <person name="Sinninghe Damste J.S."/>
            <person name="Liesack W."/>
            <person name="Dedysh S.N."/>
        </authorList>
    </citation>
    <scope>NUCLEOTIDE SEQUENCE [LARGE SCALE GENOMIC DNA]</scope>
    <source>
        <strain evidence="4">PX52</strain>
    </source>
</reference>
<dbReference type="Pfam" id="PF07583">
    <property type="entry name" value="PSCyt2"/>
    <property type="match status" value="1"/>
</dbReference>
<evidence type="ECO:0000259" key="2">
    <source>
        <dbReference type="SMART" id="SM00635"/>
    </source>
</evidence>
<feature type="domain" description="BIG2" evidence="2">
    <location>
        <begin position="29"/>
        <end position="109"/>
    </location>
</feature>
<keyword evidence="4" id="KW-1185">Reference proteome</keyword>
<dbReference type="KEGG" id="lrs:PX52LOC_02925"/>
<dbReference type="SMART" id="SM00635">
    <property type="entry name" value="BID_2"/>
    <property type="match status" value="2"/>
</dbReference>
<dbReference type="SUPFAM" id="SSF49373">
    <property type="entry name" value="Invasin/intimin cell-adhesion fragments"/>
    <property type="match status" value="1"/>
</dbReference>
<organism evidence="3 4">
    <name type="scientific">Limnoglobus roseus</name>
    <dbReference type="NCBI Taxonomy" id="2598579"/>
    <lineage>
        <taxon>Bacteria</taxon>
        <taxon>Pseudomonadati</taxon>
        <taxon>Planctomycetota</taxon>
        <taxon>Planctomycetia</taxon>
        <taxon>Gemmatales</taxon>
        <taxon>Gemmataceae</taxon>
        <taxon>Limnoglobus</taxon>
    </lineage>
</organism>
<dbReference type="Proteomes" id="UP000324974">
    <property type="component" value="Chromosome"/>
</dbReference>
<feature type="domain" description="BIG2" evidence="2">
    <location>
        <begin position="226"/>
        <end position="320"/>
    </location>
</feature>
<dbReference type="InterPro" id="IPR011444">
    <property type="entry name" value="DUF1549"/>
</dbReference>
<dbReference type="Pfam" id="PF07587">
    <property type="entry name" value="PSD1"/>
    <property type="match status" value="1"/>
</dbReference>
<evidence type="ECO:0000313" key="4">
    <source>
        <dbReference type="Proteomes" id="UP000324974"/>
    </source>
</evidence>
<evidence type="ECO:0000313" key="3">
    <source>
        <dbReference type="EMBL" id="QEL15988.1"/>
    </source>
</evidence>
<dbReference type="PANTHER" id="PTHR35889:SF3">
    <property type="entry name" value="F-BOX DOMAIN-CONTAINING PROTEIN"/>
    <property type="match status" value="1"/>
</dbReference>
<proteinExistence type="predicted"/>
<sequence>MRYLLTLSLFAFAPFASAAEAEKLPPNAKVAKLDVQPAKVNLASPYAYSQLLVTATLDNGDTVDATRIAKIEAPKAVTITAAGLVRPTADGDGDIAVSLGGQSAKVPVVVSGLTATKPVSFVTDVQPVLSKLGCNAGTCHGSAQGKNGFKLSLRGYDAIFDHRSLTDDLEGRRFNRAAPEKSLMLLKTTGAVPHAGGGLVQPGEPYYELLKQWISDGVTLDLTAPRVTGIEVFPKNPTIQAIGSKQQFAVIATYADGRKRDVSAESFIESSNTEVATVDKTGLLTSVRRGEATMLVRYEGAYAASTVVVMGDRSEYAWKQQPVQNFIDTLVDAKLKKVKIEASSLCNDAEFIRRVTIDLTGLPPTSDDVRAFLADSRPSRAKRDELIDKLVGSDAYIDQWTNKWGDMLQVNRKFLGDQGAKALRTWIREEIAKNVPYDQFAYSVLTASGSNIANPPAAYYKVLREADAAMENTTQLFLAIRFNCNKCHDHPFEKWTQDQYYQLSAYFAQVSRKEDPKFKGQKIGGTAVEGAKPLAEMIEDAKGGEIKNERTGQPAAPKFPFPVAETGAGDQARRVQVAKWITSANNPYFARSFVNRMWSYLLGVGIIEPVDDIRAGNPATNPELLDKLTEQFIQSKFNVQELVKTICKSRTYQLSITTNRWNKDDEQNFSHGLARRLPAEVLYDAIYKTTGSQTHLPGLPAGARAAQLLDSNVELPGSFLELLGKPVRESACECERSSGMMLGPVLAFVSGPVVGDAVQDGNNHIAKFTLKEKDDAKVVEEIYLSVLNRRPTKAEVENGVKAMEAAGGDHAALVKEYAVRKAAFEAYQKTIDEKQKVWEAGLREQKPTAWTVLTPTKAVSKAGPTPGEAKKAAKLDVQKDGSVLVSGPLEATDVYTLTADVKEKAAFTALRLEVLSDPSLPAKGPGRAPNGNFVLNEFKVNQRPTADEDTKAKAVKLVSPQATFEQATFPIANAIDNNPATGWAISPQLGTNHAAIFRFQGAVNAEKGVTLTVVMDQRFGTGHTVGKFRLSVTTDKNPKLQSPVPADLAKLLDTPPEERTDKAKADLRGRYLAQDREHQRLAADAAKVPPTDPRVLGAQDLTWALLNSPAFLFNR</sequence>
<dbReference type="InterPro" id="IPR022655">
    <property type="entry name" value="DUF1553"/>
</dbReference>
<keyword evidence="1" id="KW-0732">Signal</keyword>
<feature type="chain" id="PRO_5022954933" description="BIG2 domain-containing protein" evidence="1">
    <location>
        <begin position="19"/>
        <end position="1115"/>
    </location>
</feature>
<dbReference type="Pfam" id="PF02368">
    <property type="entry name" value="Big_2"/>
    <property type="match status" value="1"/>
</dbReference>
<protein>
    <recommendedName>
        <fullName evidence="2">BIG2 domain-containing protein</fullName>
    </recommendedName>
</protein>
<dbReference type="InterPro" id="IPR003343">
    <property type="entry name" value="Big_2"/>
</dbReference>
<dbReference type="Gene3D" id="2.60.40.1080">
    <property type="match status" value="2"/>
</dbReference>
<dbReference type="RefSeq" id="WP_149110754.1">
    <property type="nucleotide sequence ID" value="NZ_CP042425.1"/>
</dbReference>
<name>A0A5C1AG86_9BACT</name>
<dbReference type="PANTHER" id="PTHR35889">
    <property type="entry name" value="CYCLOINULO-OLIGOSACCHARIDE FRUCTANOTRANSFERASE-RELATED"/>
    <property type="match status" value="1"/>
</dbReference>
<dbReference type="OrthoDB" id="289126at2"/>